<dbReference type="Gene3D" id="3.20.20.80">
    <property type="entry name" value="Glycosidases"/>
    <property type="match status" value="1"/>
</dbReference>
<proteinExistence type="predicted"/>
<dbReference type="InterPro" id="IPR025195">
    <property type="entry name" value="GTA_TIM_dom"/>
</dbReference>
<feature type="domain" description="Tip attachment protein J" evidence="2">
    <location>
        <begin position="792"/>
        <end position="949"/>
    </location>
</feature>
<protein>
    <submittedName>
        <fullName evidence="4">Host specificity protein</fullName>
    </submittedName>
</protein>
<keyword evidence="5" id="KW-1185">Reference proteome</keyword>
<dbReference type="InterPro" id="IPR032876">
    <property type="entry name" value="J_dom"/>
</dbReference>
<evidence type="ECO:0000313" key="5">
    <source>
        <dbReference type="Proteomes" id="UP001193501"/>
    </source>
</evidence>
<dbReference type="Pfam" id="PF13550">
    <property type="entry name" value="Phage-tail_3"/>
    <property type="match status" value="1"/>
</dbReference>
<dbReference type="CDD" id="cd19607">
    <property type="entry name" value="GTA_TIM-barrel-like"/>
    <property type="match status" value="1"/>
</dbReference>
<evidence type="ECO:0000259" key="2">
    <source>
        <dbReference type="Pfam" id="PF13550"/>
    </source>
</evidence>
<dbReference type="SUPFAM" id="SSF51445">
    <property type="entry name" value="(Trans)glycosidases"/>
    <property type="match status" value="1"/>
</dbReference>
<name>A0AAE4Y5E1_9RHOB</name>
<feature type="domain" description="GTA TIM-barrel-like" evidence="1">
    <location>
        <begin position="438"/>
        <end position="731"/>
    </location>
</feature>
<evidence type="ECO:0000259" key="3">
    <source>
        <dbReference type="Pfam" id="PF23666"/>
    </source>
</evidence>
<dbReference type="EMBL" id="JAABNR010000001">
    <property type="protein sequence ID" value="NBZ86026.1"/>
    <property type="molecule type" value="Genomic_DNA"/>
</dbReference>
<sequence length="1294" mass="137588">MATILLSAAGAALGSGFGGTVLGLSGAVIGRAVGATIGQAIDQRILGAGSAPVEQGRIQRFPLTSASEGAPIPRVWGRMRVSGEVIWATRFLETANRSQGSKGSPRPASTSYSYTISLAIALCQDEARRLGRVWADGMEVPKGSLDLRFYPGSEDQMPDPKIEAVEGAGQAPSYRGVAYVVIEDLDLSRFGNRVPQFTFEIFKGTQEAAADLADVVKGVALIPGTGEYALATTPVSFNDGPGVSLSVNVHTLEDRTDFSQSLDQLGEELPRVESVSLVTSWFGDDLRASQCKLRPKVDQAATDGAEMPWRVSGLTRATAQVLPSVGGKVIYGGTPTDQSVVEAIQAIQGAGKAVMFYPFVLMEQIAGNTLPDPWSDAGTQPVLPWRGRITLSVAPGRAGSPDATAAAEAEVAAFMGSALPSQFSHASGEVVYTGTEDWGYRRFILHYAHLCALAGGVDAFCVGSELRGLTQIRGTGGSFPMVEALRQLAADVRGILGAGTKISYAADWSEYGSYQVDGNLYFPLDAFWADANVDFVGIDNYMSLSDWRDGSDHLDASYGSIYNLDYLKANVAGGENYDWFYASDVAAAAQLRQPIEDGAYGEAWVYRKKDLTGWWSHAHHPRIAGVRQATATGWVPGSKPIWFTEYGCAAIDKATNQPNLFLDAYSSESALPRASNGRRDDLIQLQYMRAVNAYWGDAANNPAATLYSGRMLDMSRAHVWAWDARPFPQFPTDGDLWSDGVNYAHGHWLNGRTGGLPLSALVADICGDAGLVDGIDASGAHALVRGYTVNDIGSARQALQPLVTAYGLNIAEREGVLRFTLRSGLAATSLDRAELAISSDLDSGIEAARASVVETPGRIRLSYVEAEGDYETRSAEAIFPDETSSAVAGSELTLQLTNPEARTIAERWLVESRVARDGVRLGLPRSMLGIGAGDLVKLDGQSYRIDKVEAGEQLLMEAVRVDQGAYLPAEDIDSTTSRAAVRAAASQVFPLFMDLPLLTGSEDPVAPHVAATVSPWSGSIAVWSSASVDGFSLNRALDVPSILGITMTEIASAPSGVWDRGPALRVKLSSGTLSSASEDDVLNGVNVAAIGDGTAGNWEIIQFQEATLVAPRTYDIRVRLRGQAGTDGVAPDHWPAGSYFVLLDGAVPQIDLPLSARGLTRNYRVGALERGFADAKVVSRSLAFDGIGLRPYSVSHLEATGAVGGLIQLAWIRRTRIDGDSWQSVEVPLGEESELYEITVSQGTTVLRQEVSALPAWAYTPVMQAEDGVTGAVTIAVAQVSTRYGAGPAVTVTV</sequence>
<organism evidence="4 5">
    <name type="scientific">Stagnihabitans tardus</name>
    <dbReference type="NCBI Taxonomy" id="2699202"/>
    <lineage>
        <taxon>Bacteria</taxon>
        <taxon>Pseudomonadati</taxon>
        <taxon>Pseudomonadota</taxon>
        <taxon>Alphaproteobacteria</taxon>
        <taxon>Rhodobacterales</taxon>
        <taxon>Paracoccaceae</taxon>
        <taxon>Stagnihabitans</taxon>
    </lineage>
</organism>
<evidence type="ECO:0000259" key="1">
    <source>
        <dbReference type="Pfam" id="PF13547"/>
    </source>
</evidence>
<gene>
    <name evidence="4" type="ORF">GV832_00390</name>
</gene>
<dbReference type="InterPro" id="IPR017853">
    <property type="entry name" value="GH"/>
</dbReference>
<comment type="caution">
    <text evidence="4">The sequence shown here is derived from an EMBL/GenBank/DDBJ whole genome shotgun (WGS) entry which is preliminary data.</text>
</comment>
<accession>A0AAE4Y5E1</accession>
<evidence type="ECO:0000313" key="4">
    <source>
        <dbReference type="EMBL" id="NBZ86026.1"/>
    </source>
</evidence>
<dbReference type="InterPro" id="IPR056490">
    <property type="entry name" value="Rcc01698_C"/>
</dbReference>
<dbReference type="Pfam" id="PF23666">
    <property type="entry name" value="Rcc01698_C"/>
    <property type="match status" value="1"/>
</dbReference>
<reference evidence="4" key="1">
    <citation type="submission" date="2020-01" db="EMBL/GenBank/DDBJ databases">
        <authorList>
            <person name="Chen W.-M."/>
        </authorList>
    </citation>
    <scope>NUCLEOTIDE SEQUENCE</scope>
    <source>
        <strain evidence="4">CYK-10</strain>
    </source>
</reference>
<dbReference type="Pfam" id="PF13547">
    <property type="entry name" value="GTA_TIM"/>
    <property type="match status" value="1"/>
</dbReference>
<dbReference type="RefSeq" id="WP_168772836.1">
    <property type="nucleotide sequence ID" value="NZ_JAABNR010000001.1"/>
</dbReference>
<feature type="domain" description="Rcc01698-like C-terminal" evidence="3">
    <location>
        <begin position="1042"/>
        <end position="1141"/>
    </location>
</feature>
<dbReference type="Proteomes" id="UP001193501">
    <property type="component" value="Unassembled WGS sequence"/>
</dbReference>